<name>A0ACC2UVB5_9TREE</name>
<gene>
    <name evidence="1" type="ORF">QFC19_009295</name>
</gene>
<comment type="caution">
    <text evidence="1">The sequence shown here is derived from an EMBL/GenBank/DDBJ whole genome shotgun (WGS) entry which is preliminary data.</text>
</comment>
<dbReference type="Proteomes" id="UP001241377">
    <property type="component" value="Unassembled WGS sequence"/>
</dbReference>
<evidence type="ECO:0000313" key="2">
    <source>
        <dbReference type="Proteomes" id="UP001241377"/>
    </source>
</evidence>
<keyword evidence="2" id="KW-1185">Reference proteome</keyword>
<sequence length="350" mass="35980">MASPTKMTATASISRKSAFGATLATGDIGARSMSAGPGALERGLRSGTSGVAKRQSTRPATSEGIVMASEERRRSIQQMRTADRDSPGESISGAFLKSTNFWWDYVPSTERNRFPDSESAIRTPQPGSTGTSLQLEDHDIPPSSGPQQLPRVGALPVSVVSVPGSAGFTFGELVSSGSPSSVTRHSDTSSTNRSADLEAAEAERQRIAFMTSSYGRGTRGSLGRSGLTTGTPGSRRGSALREQIISASASSPDGKKVLLGNEGYRRGSLGIPGFDTSGLTAVSTSASTTGSAAGSLPPALGAQIGQGTSISSAASSHDGRRGSIPVTIPARRTPSTASEHIMESEDEDVS</sequence>
<dbReference type="EMBL" id="JASBWR010000157">
    <property type="protein sequence ID" value="KAJ9090999.1"/>
    <property type="molecule type" value="Genomic_DNA"/>
</dbReference>
<protein>
    <submittedName>
        <fullName evidence="1">Uncharacterized protein</fullName>
    </submittedName>
</protein>
<proteinExistence type="predicted"/>
<organism evidence="1 2">
    <name type="scientific">Naganishia cerealis</name>
    <dbReference type="NCBI Taxonomy" id="610337"/>
    <lineage>
        <taxon>Eukaryota</taxon>
        <taxon>Fungi</taxon>
        <taxon>Dikarya</taxon>
        <taxon>Basidiomycota</taxon>
        <taxon>Agaricomycotina</taxon>
        <taxon>Tremellomycetes</taxon>
        <taxon>Filobasidiales</taxon>
        <taxon>Filobasidiaceae</taxon>
        <taxon>Naganishia</taxon>
    </lineage>
</organism>
<accession>A0ACC2UVB5</accession>
<evidence type="ECO:0000313" key="1">
    <source>
        <dbReference type="EMBL" id="KAJ9090999.1"/>
    </source>
</evidence>
<reference evidence="1" key="1">
    <citation type="submission" date="2023-04" db="EMBL/GenBank/DDBJ databases">
        <title>Draft Genome sequencing of Naganishia species isolated from polar environments using Oxford Nanopore Technology.</title>
        <authorList>
            <person name="Leo P."/>
            <person name="Venkateswaran K."/>
        </authorList>
    </citation>
    <scope>NUCLEOTIDE SEQUENCE</scope>
    <source>
        <strain evidence="1">MNA-CCFEE 5261</strain>
    </source>
</reference>